<name>U5VZQ1_9ACTN</name>
<keyword evidence="4" id="KW-1185">Reference proteome</keyword>
<proteinExistence type="predicted"/>
<evidence type="ECO:0000313" key="3">
    <source>
        <dbReference type="EMBL" id="AGZ41195.1"/>
    </source>
</evidence>
<dbReference type="eggNOG" id="COG1073">
    <property type="taxonomic scope" value="Bacteria"/>
</dbReference>
<dbReference type="InterPro" id="IPR052897">
    <property type="entry name" value="Sec-Metab_Biosynth_Hydrolase"/>
</dbReference>
<dbReference type="STRING" id="1246995.AFR_14565"/>
<dbReference type="PANTHER" id="PTHR37017:SF11">
    <property type="entry name" value="ESTERASE_LIPASE_THIOESTERASE DOMAIN-CONTAINING PROTEIN"/>
    <property type="match status" value="1"/>
</dbReference>
<reference evidence="3 4" key="1">
    <citation type="journal article" date="2014" name="J. Biotechnol.">
        <title>Complete genome sequence of the actinobacterium Actinoplanes friuliensis HAG 010964, producer of the lipopeptide antibiotic friulimycin.</title>
        <authorList>
            <person name="Ruckert C."/>
            <person name="Szczepanowski R."/>
            <person name="Albersmeier A."/>
            <person name="Goesmann A."/>
            <person name="Fischer N."/>
            <person name="Steinkamper A."/>
            <person name="Puhler A."/>
            <person name="Biener R."/>
            <person name="Schwartz D."/>
            <person name="Kalinowski J."/>
        </authorList>
    </citation>
    <scope>NUCLEOTIDE SEQUENCE [LARGE SCALE GENOMIC DNA]</scope>
    <source>
        <strain evidence="3 4">DSM 7358</strain>
    </source>
</reference>
<dbReference type="SUPFAM" id="SSF53474">
    <property type="entry name" value="alpha/beta-Hydrolases"/>
    <property type="match status" value="1"/>
</dbReference>
<feature type="chain" id="PRO_5004666243" description="AB hydrolase-1 domain-containing protein" evidence="1">
    <location>
        <begin position="29"/>
        <end position="271"/>
    </location>
</feature>
<dbReference type="PATRIC" id="fig|1246995.3.peg.2958"/>
<accession>U5VZQ1</accession>
<feature type="domain" description="AB hydrolase-1" evidence="2">
    <location>
        <begin position="35"/>
        <end position="262"/>
    </location>
</feature>
<dbReference type="GO" id="GO:0003824">
    <property type="term" value="F:catalytic activity"/>
    <property type="evidence" value="ECO:0007669"/>
    <property type="project" value="UniProtKB-ARBA"/>
</dbReference>
<dbReference type="PANTHER" id="PTHR37017">
    <property type="entry name" value="AB HYDROLASE-1 DOMAIN-CONTAINING PROTEIN-RELATED"/>
    <property type="match status" value="1"/>
</dbReference>
<evidence type="ECO:0000259" key="2">
    <source>
        <dbReference type="Pfam" id="PF12697"/>
    </source>
</evidence>
<sequence>MRRKLFAGLAALTLAVGVSLTVATQAEAHRTKPTIVFVHGAFADASGFGASIKALQKLGYPVMAPANPLRGLAGDSAYVKSVISQIPGPIVLVGHSYGGAVITNAATGNPNVKSLVYIAAYALDEGEAVFQANSLGGGHSDLLENVEYRTFPGAGPLPPEAGGGVDADAYIKQSSFRQIFAADVPASEAALMAAAQRPAAVSSLLYPSGPPAWKSVPSWYLVAKDDKAIPPEAERFMARRAKAHTIEISSSHAAMVSNPKAVTGLVLAAAK</sequence>
<dbReference type="HOGENOM" id="CLU_046066_2_0_11"/>
<protein>
    <recommendedName>
        <fullName evidence="2">AB hydrolase-1 domain-containing protein</fullName>
    </recommendedName>
</protein>
<dbReference type="EMBL" id="CP006272">
    <property type="protein sequence ID" value="AGZ41195.1"/>
    <property type="molecule type" value="Genomic_DNA"/>
</dbReference>
<dbReference type="Gene3D" id="3.40.50.1820">
    <property type="entry name" value="alpha/beta hydrolase"/>
    <property type="match status" value="1"/>
</dbReference>
<dbReference type="RefSeq" id="WP_023361254.1">
    <property type="nucleotide sequence ID" value="NC_022657.1"/>
</dbReference>
<dbReference type="Pfam" id="PF12697">
    <property type="entry name" value="Abhydrolase_6"/>
    <property type="match status" value="1"/>
</dbReference>
<feature type="signal peptide" evidence="1">
    <location>
        <begin position="1"/>
        <end position="28"/>
    </location>
</feature>
<dbReference type="InterPro" id="IPR029058">
    <property type="entry name" value="AB_hydrolase_fold"/>
</dbReference>
<evidence type="ECO:0000313" key="4">
    <source>
        <dbReference type="Proteomes" id="UP000017746"/>
    </source>
</evidence>
<keyword evidence="1" id="KW-0732">Signal</keyword>
<dbReference type="KEGG" id="afs:AFR_14565"/>
<organism evidence="3 4">
    <name type="scientific">Actinoplanes friuliensis DSM 7358</name>
    <dbReference type="NCBI Taxonomy" id="1246995"/>
    <lineage>
        <taxon>Bacteria</taxon>
        <taxon>Bacillati</taxon>
        <taxon>Actinomycetota</taxon>
        <taxon>Actinomycetes</taxon>
        <taxon>Micromonosporales</taxon>
        <taxon>Micromonosporaceae</taxon>
        <taxon>Actinoplanes</taxon>
    </lineage>
</organism>
<dbReference type="Proteomes" id="UP000017746">
    <property type="component" value="Chromosome"/>
</dbReference>
<dbReference type="OrthoDB" id="9135783at2"/>
<gene>
    <name evidence="3" type="ORF">AFR_14565</name>
</gene>
<evidence type="ECO:0000256" key="1">
    <source>
        <dbReference type="SAM" id="SignalP"/>
    </source>
</evidence>
<dbReference type="AlphaFoldDB" id="U5VZQ1"/>
<dbReference type="InterPro" id="IPR000073">
    <property type="entry name" value="AB_hydrolase_1"/>
</dbReference>